<reference evidence="9 10" key="1">
    <citation type="submission" date="2015-09" db="EMBL/GenBank/DDBJ databases">
        <title>Trachymyrmex zeteki WGS genome.</title>
        <authorList>
            <person name="Nygaard S."/>
            <person name="Hu H."/>
            <person name="Boomsma J."/>
            <person name="Zhang G."/>
        </authorList>
    </citation>
    <scope>NUCLEOTIDE SEQUENCE [LARGE SCALE GENOMIC DNA]</scope>
    <source>
        <strain evidence="9">Tzet28-1</strain>
        <tissue evidence="9">Whole body</tissue>
    </source>
</reference>
<dbReference type="Proteomes" id="UP000075809">
    <property type="component" value="Unassembled WGS sequence"/>
</dbReference>
<name>A0A151XA70_9HYME</name>
<dbReference type="SUPFAM" id="SSF82051">
    <property type="entry name" value="Obg GTP-binding protein N-terminal domain"/>
    <property type="match status" value="1"/>
</dbReference>
<evidence type="ECO:0000259" key="8">
    <source>
        <dbReference type="PROSITE" id="PS51883"/>
    </source>
</evidence>
<evidence type="ECO:0000256" key="5">
    <source>
        <dbReference type="ARBA" id="ARBA00023134"/>
    </source>
</evidence>
<evidence type="ECO:0000256" key="1">
    <source>
        <dbReference type="ARBA" id="ARBA00004604"/>
    </source>
</evidence>
<keyword evidence="10" id="KW-1185">Reference proteome</keyword>
<dbReference type="GO" id="GO:0000287">
    <property type="term" value="F:magnesium ion binding"/>
    <property type="evidence" value="ECO:0007669"/>
    <property type="project" value="InterPro"/>
</dbReference>
<proteinExistence type="inferred from homology"/>
<dbReference type="OrthoDB" id="347018at2759"/>
<keyword evidence="3" id="KW-0690">Ribosome biogenesis</keyword>
<dbReference type="InterPro" id="IPR006169">
    <property type="entry name" value="GTP1_OBG_dom"/>
</dbReference>
<protein>
    <submittedName>
        <fullName evidence="9">GTP-binding protein 10 like protein</fullName>
    </submittedName>
</protein>
<dbReference type="InterPro" id="IPR027417">
    <property type="entry name" value="P-loop_NTPase"/>
</dbReference>
<dbReference type="PRINTS" id="PR00326">
    <property type="entry name" value="GTP1OBG"/>
</dbReference>
<dbReference type="PROSITE" id="PS51883">
    <property type="entry name" value="OBG"/>
    <property type="match status" value="1"/>
</dbReference>
<evidence type="ECO:0000256" key="2">
    <source>
        <dbReference type="ARBA" id="ARBA00007699"/>
    </source>
</evidence>
<comment type="similarity">
    <text evidence="2">Belongs to the TRAFAC class OBG-HflX-like GTPase superfamily. OBG GTPase family.</text>
</comment>
<dbReference type="PROSITE" id="PS51710">
    <property type="entry name" value="G_OBG"/>
    <property type="match status" value="1"/>
</dbReference>
<dbReference type="Pfam" id="PF01926">
    <property type="entry name" value="MMR_HSR1"/>
    <property type="match status" value="1"/>
</dbReference>
<gene>
    <name evidence="9" type="ORF">ALC60_03876</name>
</gene>
<dbReference type="GO" id="GO:0005730">
    <property type="term" value="C:nucleolus"/>
    <property type="evidence" value="ECO:0007669"/>
    <property type="project" value="UniProtKB-SubCell"/>
</dbReference>
<dbReference type="InterPro" id="IPR036726">
    <property type="entry name" value="GTP1_OBG_dom_sf"/>
</dbReference>
<evidence type="ECO:0000313" key="10">
    <source>
        <dbReference type="Proteomes" id="UP000075809"/>
    </source>
</evidence>
<dbReference type="Pfam" id="PF01018">
    <property type="entry name" value="GTP1_OBG"/>
    <property type="match status" value="1"/>
</dbReference>
<dbReference type="Gene3D" id="2.70.210.12">
    <property type="entry name" value="GTP1/OBG domain"/>
    <property type="match status" value="1"/>
</dbReference>
<accession>A0A151XA70</accession>
<dbReference type="Gene3D" id="3.40.50.300">
    <property type="entry name" value="P-loop containing nucleotide triphosphate hydrolases"/>
    <property type="match status" value="1"/>
</dbReference>
<dbReference type="PIRSF" id="PIRSF002401">
    <property type="entry name" value="GTP_bd_Obg/CgtA"/>
    <property type="match status" value="1"/>
</dbReference>
<dbReference type="SUPFAM" id="SSF52540">
    <property type="entry name" value="P-loop containing nucleoside triphosphate hydrolases"/>
    <property type="match status" value="1"/>
</dbReference>
<dbReference type="GO" id="GO:0042254">
    <property type="term" value="P:ribosome biogenesis"/>
    <property type="evidence" value="ECO:0007669"/>
    <property type="project" value="UniProtKB-UniRule"/>
</dbReference>
<evidence type="ECO:0000313" key="9">
    <source>
        <dbReference type="EMBL" id="KYQ57210.1"/>
    </source>
</evidence>
<dbReference type="PANTHER" id="PTHR11702">
    <property type="entry name" value="DEVELOPMENTALLY REGULATED GTP-BINDING PROTEIN-RELATED"/>
    <property type="match status" value="1"/>
</dbReference>
<dbReference type="CDD" id="cd01898">
    <property type="entry name" value="Obg"/>
    <property type="match status" value="1"/>
</dbReference>
<dbReference type="GO" id="GO:0005525">
    <property type="term" value="F:GTP binding"/>
    <property type="evidence" value="ECO:0007669"/>
    <property type="project" value="UniProtKB-KW"/>
</dbReference>
<dbReference type="AlphaFoldDB" id="A0A151XA70"/>
<dbReference type="InterPro" id="IPR014100">
    <property type="entry name" value="GTP-bd_Obg/CgtA"/>
</dbReference>
<dbReference type="GO" id="GO:0003924">
    <property type="term" value="F:GTPase activity"/>
    <property type="evidence" value="ECO:0007669"/>
    <property type="project" value="InterPro"/>
</dbReference>
<sequence length="389" mass="43204">MVFWTQVVLASVKKQPRKYLRSRFIDTLRLHIRAGTGGSGLSRYGGIGGAGGNIYLVAKDGLTLEKVVKTLKTKRIVADCGSDSSARGIIGAPGQDKIISVPRGILVYNQNEVLLGDLNEENSKILVARGGSGGTKDTGYCGLKGESQVIKLDLKLIADIGLVGFPNAGKSTFLAAVSNAKPKIADYPFTTIRPRLGIINYDDLREITVADLPGLIEGAHMNIGMGHKFLKHIERTKLLMFIVDIQGFQLSPMHGHRSCLETVVLLNKEIELYKPDLLKMPAVLIINKMDTDNADNILKEIKPVLRNLSKYMSTYPEEMQPEQVIHFDDILPISLISKNKNMIQIVKDTLRNILDKYEEKKHALEHGNLDSRLMKRINRQFEEHTPTVV</sequence>
<dbReference type="InterPro" id="IPR045086">
    <property type="entry name" value="OBG_GTPase"/>
</dbReference>
<keyword evidence="5" id="KW-0342">GTP-binding</keyword>
<evidence type="ECO:0000259" key="7">
    <source>
        <dbReference type="PROSITE" id="PS51710"/>
    </source>
</evidence>
<feature type="domain" description="Obg" evidence="8">
    <location>
        <begin position="22"/>
        <end position="157"/>
    </location>
</feature>
<evidence type="ECO:0000256" key="6">
    <source>
        <dbReference type="ARBA" id="ARBA00023242"/>
    </source>
</evidence>
<dbReference type="InterPro" id="IPR031167">
    <property type="entry name" value="G_OBG"/>
</dbReference>
<evidence type="ECO:0000256" key="3">
    <source>
        <dbReference type="ARBA" id="ARBA00022517"/>
    </source>
</evidence>
<dbReference type="GO" id="GO:0005739">
    <property type="term" value="C:mitochondrion"/>
    <property type="evidence" value="ECO:0007669"/>
    <property type="project" value="TreeGrafter"/>
</dbReference>
<dbReference type="InterPro" id="IPR006073">
    <property type="entry name" value="GTP-bd"/>
</dbReference>
<dbReference type="PANTHER" id="PTHR11702:SF43">
    <property type="entry name" value="GTP-BINDING PROTEIN 10"/>
    <property type="match status" value="1"/>
</dbReference>
<comment type="subcellular location">
    <subcellularLocation>
        <location evidence="1">Nucleus</location>
        <location evidence="1">Nucleolus</location>
    </subcellularLocation>
</comment>
<keyword evidence="4" id="KW-0547">Nucleotide-binding</keyword>
<keyword evidence="6" id="KW-0539">Nucleus</keyword>
<evidence type="ECO:0000256" key="4">
    <source>
        <dbReference type="ARBA" id="ARBA00022741"/>
    </source>
</evidence>
<dbReference type="EMBL" id="KQ982353">
    <property type="protein sequence ID" value="KYQ57210.1"/>
    <property type="molecule type" value="Genomic_DNA"/>
</dbReference>
<organism evidence="9 10">
    <name type="scientific">Mycetomoellerius zeteki</name>
    <dbReference type="NCBI Taxonomy" id="64791"/>
    <lineage>
        <taxon>Eukaryota</taxon>
        <taxon>Metazoa</taxon>
        <taxon>Ecdysozoa</taxon>
        <taxon>Arthropoda</taxon>
        <taxon>Hexapoda</taxon>
        <taxon>Insecta</taxon>
        <taxon>Pterygota</taxon>
        <taxon>Neoptera</taxon>
        <taxon>Endopterygota</taxon>
        <taxon>Hymenoptera</taxon>
        <taxon>Apocrita</taxon>
        <taxon>Aculeata</taxon>
        <taxon>Formicoidea</taxon>
        <taxon>Formicidae</taxon>
        <taxon>Myrmicinae</taxon>
        <taxon>Mycetomoellerius</taxon>
    </lineage>
</organism>
<dbReference type="KEGG" id="mzt:108721067"/>
<dbReference type="STRING" id="64791.A0A151XA70"/>
<feature type="domain" description="OBG-type G" evidence="7">
    <location>
        <begin position="158"/>
        <end position="355"/>
    </location>
</feature>